<dbReference type="Pfam" id="PF22890">
    <property type="entry name" value="TPR_EMC2"/>
    <property type="match status" value="1"/>
</dbReference>
<keyword evidence="6" id="KW-1185">Reference proteome</keyword>
<keyword evidence="2" id="KW-0802">TPR repeat</keyword>
<dbReference type="EMBL" id="KV441003">
    <property type="protein sequence ID" value="OAD66431.1"/>
    <property type="molecule type" value="Genomic_DNA"/>
</dbReference>
<keyword evidence="3" id="KW-0256">Endoplasmic reticulum</keyword>
<evidence type="ECO:0000256" key="1">
    <source>
        <dbReference type="ARBA" id="ARBA00022737"/>
    </source>
</evidence>
<comment type="subunit">
    <text evidence="3">Component of the ER membrane protein complex (EMC).</text>
</comment>
<name>A0A162ZFF7_PHYB8</name>
<dbReference type="FunCoup" id="A0A162ZFF7">
    <property type="interactions" value="264"/>
</dbReference>
<dbReference type="STRING" id="763407.A0A162ZFF7"/>
<gene>
    <name evidence="5" type="ORF">PHYBLDRAFT_128550</name>
</gene>
<evidence type="ECO:0000256" key="2">
    <source>
        <dbReference type="ARBA" id="ARBA00022803"/>
    </source>
</evidence>
<organism evidence="5 6">
    <name type="scientific">Phycomyces blakesleeanus (strain ATCC 8743b / DSM 1359 / FGSC 10004 / NBRC 33097 / NRRL 1555)</name>
    <dbReference type="NCBI Taxonomy" id="763407"/>
    <lineage>
        <taxon>Eukaryota</taxon>
        <taxon>Fungi</taxon>
        <taxon>Fungi incertae sedis</taxon>
        <taxon>Mucoromycota</taxon>
        <taxon>Mucoromycotina</taxon>
        <taxon>Mucoromycetes</taxon>
        <taxon>Mucorales</taxon>
        <taxon>Phycomycetaceae</taxon>
        <taxon>Phycomyces</taxon>
    </lineage>
</organism>
<keyword evidence="1" id="KW-0677">Repeat</keyword>
<dbReference type="OrthoDB" id="124397at2759"/>
<comment type="subcellular location">
    <subcellularLocation>
        <location evidence="3">Endoplasmic reticulum membrane</location>
        <topology evidence="3">Peripheral membrane protein</topology>
        <orientation evidence="3">Cytoplasmic side</orientation>
    </subcellularLocation>
</comment>
<dbReference type="InParanoid" id="A0A162ZFF7"/>
<dbReference type="GeneID" id="28990128"/>
<dbReference type="GO" id="GO:0072546">
    <property type="term" value="C:EMC complex"/>
    <property type="evidence" value="ECO:0007669"/>
    <property type="project" value="UniProtKB-UniRule"/>
</dbReference>
<accession>A0A162ZFF7</accession>
<comment type="similarity">
    <text evidence="3">Belongs to the EMC2 family.</text>
</comment>
<comment type="function">
    <text evidence="3">Part of the endoplasmic reticulum membrane protein complex (EMC) that enables the energy-independent insertion into endoplasmic reticulum membranes of newly synthesized membrane proteins.</text>
</comment>
<evidence type="ECO:0000256" key="3">
    <source>
        <dbReference type="RuleBase" id="RU367091"/>
    </source>
</evidence>
<dbReference type="InterPro" id="IPR011990">
    <property type="entry name" value="TPR-like_helical_dom_sf"/>
</dbReference>
<reference evidence="6" key="1">
    <citation type="submission" date="2015-06" db="EMBL/GenBank/DDBJ databases">
        <title>Expansion of signal transduction pathways in fungi by whole-genome duplication.</title>
        <authorList>
            <consortium name="DOE Joint Genome Institute"/>
            <person name="Corrochano L.M."/>
            <person name="Kuo A."/>
            <person name="Marcet-Houben M."/>
            <person name="Polaino S."/>
            <person name="Salamov A."/>
            <person name="Villalobos J.M."/>
            <person name="Alvarez M.I."/>
            <person name="Avalos J."/>
            <person name="Benito E.P."/>
            <person name="Benoit I."/>
            <person name="Burger G."/>
            <person name="Camino L.P."/>
            <person name="Canovas D."/>
            <person name="Cerda-Olmedo E."/>
            <person name="Cheng J.-F."/>
            <person name="Dominguez A."/>
            <person name="Elias M."/>
            <person name="Eslava A.P."/>
            <person name="Glaser F."/>
            <person name="Grimwood J."/>
            <person name="Gutierrez G."/>
            <person name="Heitman J."/>
            <person name="Henrissat B."/>
            <person name="Iturriaga E.A."/>
            <person name="Lang B.F."/>
            <person name="Lavin J.L."/>
            <person name="Lee S."/>
            <person name="Li W."/>
            <person name="Lindquist E."/>
            <person name="Lopez-Garcia S."/>
            <person name="Luque E.M."/>
            <person name="Marcos A.T."/>
            <person name="Martin J."/>
            <person name="McCluskey K."/>
            <person name="Medina H.R."/>
            <person name="Miralles-Duran A."/>
            <person name="Miyazaki A."/>
            <person name="Munoz-Torres E."/>
            <person name="Oguiza J.A."/>
            <person name="Ohm R."/>
            <person name="Olmedo M."/>
            <person name="Orejas M."/>
            <person name="Ortiz-Castellanos L."/>
            <person name="Pisabarro A.G."/>
            <person name="Rodriguez-Romero J."/>
            <person name="Ruiz-Herrera J."/>
            <person name="Ruiz-Vazquez R."/>
            <person name="Sanz C."/>
            <person name="Schackwitz W."/>
            <person name="Schmutz J."/>
            <person name="Shahriari M."/>
            <person name="Shelest E."/>
            <person name="Silva-Franco F."/>
            <person name="Soanes D."/>
            <person name="Syed K."/>
            <person name="Tagua V.G."/>
            <person name="Talbot N.J."/>
            <person name="Thon M."/>
            <person name="De vries R.P."/>
            <person name="Wiebenga A."/>
            <person name="Yadav J.S."/>
            <person name="Braun E.L."/>
            <person name="Baker S."/>
            <person name="Garre V."/>
            <person name="Horwitz B."/>
            <person name="Torres-Martinez S."/>
            <person name="Idnurm A."/>
            <person name="Herrera-Estrella A."/>
            <person name="Gabaldon T."/>
            <person name="Grigoriev I.V."/>
        </authorList>
    </citation>
    <scope>NUCLEOTIDE SEQUENCE [LARGE SCALE GENOMIC DNA]</scope>
    <source>
        <strain evidence="6">NRRL 1555(-)</strain>
    </source>
</reference>
<feature type="domain" description="EMC2 TPR-like" evidence="4">
    <location>
        <begin position="86"/>
        <end position="196"/>
    </location>
</feature>
<proteinExistence type="inferred from homology"/>
<sequence>MSRLDSAAVVEELQSYRLTNERKSERVAALGARLIREKQLSKLGEQVWPIYEQIAVAAFDVGDLELANHCIAQLRTRFNEKSLRFKRLTGMKLEAEGKLGQAQAVYDSILEQDETNMLASKRQIALFKERRKDQEAMEALTKYLDTYYDDHEAWLELCHLYLSKHAYEQAAFCCEELLLLQPGNHIFHLKYAEIMFTLHNYPLALKQYCKVLELCKDHVRALYGLDLCASKLLESKDTEYAQDLHALAKERLLDVYSAKGTNDTSKVVQTYLSMV</sequence>
<evidence type="ECO:0000313" key="5">
    <source>
        <dbReference type="EMBL" id="OAD66431.1"/>
    </source>
</evidence>
<dbReference type="VEuPathDB" id="FungiDB:PHYBLDRAFT_128550"/>
<dbReference type="Gene3D" id="1.25.40.10">
    <property type="entry name" value="Tetratricopeptide repeat domain"/>
    <property type="match status" value="1"/>
</dbReference>
<dbReference type="RefSeq" id="XP_018284471.1">
    <property type="nucleotide sequence ID" value="XM_018429222.1"/>
</dbReference>
<dbReference type="Proteomes" id="UP000077315">
    <property type="component" value="Unassembled WGS sequence"/>
</dbReference>
<evidence type="ECO:0000259" key="4">
    <source>
        <dbReference type="Pfam" id="PF22890"/>
    </source>
</evidence>
<dbReference type="SUPFAM" id="SSF48452">
    <property type="entry name" value="TPR-like"/>
    <property type="match status" value="2"/>
</dbReference>
<dbReference type="AlphaFoldDB" id="A0A162ZFF7"/>
<dbReference type="PANTHER" id="PTHR12760">
    <property type="entry name" value="TETRATRICOPEPTIDE REPEAT PROTEIN"/>
    <property type="match status" value="1"/>
</dbReference>
<keyword evidence="3" id="KW-0472">Membrane</keyword>
<dbReference type="InterPro" id="IPR039856">
    <property type="entry name" value="EMC2-like"/>
</dbReference>
<protein>
    <recommendedName>
        <fullName evidence="3">ER membrane protein complex subunit 2</fullName>
    </recommendedName>
</protein>
<evidence type="ECO:0000313" key="6">
    <source>
        <dbReference type="Proteomes" id="UP000077315"/>
    </source>
</evidence>
<dbReference type="InterPro" id="IPR055217">
    <property type="entry name" value="TPR_EMC2"/>
</dbReference>